<feature type="compositionally biased region" description="Low complexity" evidence="10">
    <location>
        <begin position="121"/>
        <end position="133"/>
    </location>
</feature>
<dbReference type="Gene3D" id="3.40.50.300">
    <property type="entry name" value="P-loop containing nucleotide triphosphate hydrolases"/>
    <property type="match status" value="2"/>
</dbReference>
<feature type="region of interest" description="Disordered" evidence="10">
    <location>
        <begin position="46"/>
        <end position="178"/>
    </location>
</feature>
<feature type="compositionally biased region" description="Pro residues" evidence="10">
    <location>
        <begin position="889"/>
        <end position="901"/>
    </location>
</feature>
<feature type="compositionally biased region" description="Low complexity" evidence="10">
    <location>
        <begin position="902"/>
        <end position="913"/>
    </location>
</feature>
<dbReference type="InterPro" id="IPR027417">
    <property type="entry name" value="P-loop_NTPase"/>
</dbReference>
<accession>A0A0D6ER68</accession>
<evidence type="ECO:0000256" key="7">
    <source>
        <dbReference type="ARBA" id="ARBA00023204"/>
    </source>
</evidence>
<keyword evidence="5 9" id="KW-0067">ATP-binding</keyword>
<dbReference type="AlphaFoldDB" id="A0A0D6ER68"/>
<sequence length="1031" mass="111605">MPPAKRPRLLGPSLSASSALSSSDDKIIPPVSSLSALGQRLAKAMQASSSTLTSCPIASSSSQLESSRSRGPGAERSVAEVAEVKEEDEIMDVDDEVKPMPSSVAAPFRETTAPPPPPRSQSPTFAKPKMEPTSTPPPPVTPAKPFPSQMATPTEPLGSPTATQAQRRSKEEIAKKREAALAIKEAEELRKTTQERQQQRRELAHVSLAEFGFQIKPGMSRYGSGKGGGVDKDVPVDKPEEWKPDARCSEEQLEVLRQVREGGNVFFTGSAGVGKSFLLKEITRLLEHIQRPYQITATTGIAALQVDGTTIHSWAGVGLGKEPISVLYDRIVGSKEKIKNWTGVKVLIIDEISMSSAELFSKMNILGKLLRENPKPFGARRLCFTCVICTSTYAGERHAGGLQLIISGDFFQLPPVPDRRNDMKCMACGHNNLKEIPLHDAHLPYEERPKGIEQAPVIKCVDTHLRTGGIKPGCHLEWRVRRFVFETEAWAECNFKVMELTKVFRQSDLEFIAVLEKLRRGICDQACIDLLATCGTELGKGGLIKIKPTNLYPTRDAVNKENTSEFDKLKEETYTFASINDSRGEYARSIMKERVSLALHPPLISCKQHIDQLPGSLSQLNAVPAQEILKLKKGAQVLLLANLDVKRGLVNGSRGVIVDWIPRNLVPDVDTSISANGGKAGKAGKIGSEEWRQRAADEFMDEQKDDVYPVVFFACGEQGQSFSCTLVQPSLTVAPRHAVVIQAHSWCIDLDAHNAIARTQLPLQLAWALTIHKSQGQSLDAVSVRLNATFEKGQAYVALSRCRTPAGMKVEGFREGLLTLIFHAAHPTVKIFYDCIAQKTPFFITPTPPVHPLRFVPDFDPLIHKLSKVFGPIPKQLPVGSAVLAPGQTAPPPQPAAPAPRPASTSTSASTAAAGSAANGSSIAHSSWKGLLQEAAKAYVGAQKTVGVSGGIVSVDDSAFVTAAVWAVASAIGVEPNSGKQEDDDAVESVGVSTLAEMDTLASAGPAAQPKKQKELKKQKKKRVRKKRVGH</sequence>
<evidence type="ECO:0000256" key="1">
    <source>
        <dbReference type="ARBA" id="ARBA00022741"/>
    </source>
</evidence>
<dbReference type="GO" id="GO:0016887">
    <property type="term" value="F:ATP hydrolysis activity"/>
    <property type="evidence" value="ECO:0007669"/>
    <property type="project" value="RHEA"/>
</dbReference>
<comment type="catalytic activity">
    <reaction evidence="9">
        <text>ATP + H2O = ADP + phosphate + H(+)</text>
        <dbReference type="Rhea" id="RHEA:13065"/>
        <dbReference type="ChEBI" id="CHEBI:15377"/>
        <dbReference type="ChEBI" id="CHEBI:15378"/>
        <dbReference type="ChEBI" id="CHEBI:30616"/>
        <dbReference type="ChEBI" id="CHEBI:43474"/>
        <dbReference type="ChEBI" id="CHEBI:456216"/>
        <dbReference type="EC" id="5.6.2.3"/>
    </reaction>
</comment>
<dbReference type="GO" id="GO:0005524">
    <property type="term" value="F:ATP binding"/>
    <property type="evidence" value="ECO:0007669"/>
    <property type="project" value="UniProtKB-KW"/>
</dbReference>
<dbReference type="SUPFAM" id="SSF52540">
    <property type="entry name" value="P-loop containing nucleoside triphosphate hydrolases"/>
    <property type="match status" value="2"/>
</dbReference>
<evidence type="ECO:0000256" key="9">
    <source>
        <dbReference type="RuleBase" id="RU363044"/>
    </source>
</evidence>
<protein>
    <recommendedName>
        <fullName evidence="9">ATP-dependent DNA helicase</fullName>
        <ecNumber evidence="9">5.6.2.3</ecNumber>
    </recommendedName>
</protein>
<feature type="compositionally biased region" description="Polar residues" evidence="10">
    <location>
        <begin position="46"/>
        <end position="58"/>
    </location>
</feature>
<dbReference type="InterPro" id="IPR003593">
    <property type="entry name" value="AAA+_ATPase"/>
</dbReference>
<keyword evidence="1 9" id="KW-0547">Nucleotide-binding</keyword>
<reference evidence="13" key="1">
    <citation type="submission" date="2015-02" db="EMBL/GenBank/DDBJ databases">
        <authorList>
            <person name="Gon?alves P."/>
        </authorList>
    </citation>
    <scope>NUCLEOTIDE SEQUENCE [LARGE SCALE GENOMIC DNA]</scope>
</reference>
<dbReference type="Pfam" id="PF21530">
    <property type="entry name" value="Pif1_2B_dom"/>
    <property type="match status" value="1"/>
</dbReference>
<dbReference type="GO" id="GO:0043139">
    <property type="term" value="F:5'-3' DNA helicase activity"/>
    <property type="evidence" value="ECO:0007669"/>
    <property type="project" value="UniProtKB-EC"/>
</dbReference>
<dbReference type="SMART" id="SM00382">
    <property type="entry name" value="AAA"/>
    <property type="match status" value="1"/>
</dbReference>
<keyword evidence="8" id="KW-0413">Isomerase</keyword>
<keyword evidence="6" id="KW-0238">DNA-binding</keyword>
<dbReference type="InterPro" id="IPR010285">
    <property type="entry name" value="DNA_helicase_pif1-like_DEAD"/>
</dbReference>
<comment type="similarity">
    <text evidence="9">Belongs to the helicase family.</text>
</comment>
<dbReference type="CDD" id="cd18809">
    <property type="entry name" value="SF1_C_RecD"/>
    <property type="match status" value="1"/>
</dbReference>
<feature type="compositionally biased region" description="Basic residues" evidence="10">
    <location>
        <begin position="1014"/>
        <end position="1031"/>
    </location>
</feature>
<feature type="region of interest" description="Disordered" evidence="10">
    <location>
        <begin position="1"/>
        <end position="29"/>
    </location>
</feature>
<keyword evidence="13" id="KW-1185">Reference proteome</keyword>
<proteinExistence type="inferred from homology"/>
<evidence type="ECO:0000256" key="4">
    <source>
        <dbReference type="ARBA" id="ARBA00022806"/>
    </source>
</evidence>
<feature type="region of interest" description="Disordered" evidence="10">
    <location>
        <begin position="882"/>
        <end position="913"/>
    </location>
</feature>
<dbReference type="GO" id="GO:0006281">
    <property type="term" value="P:DNA repair"/>
    <property type="evidence" value="ECO:0007669"/>
    <property type="project" value="UniProtKB-KW"/>
</dbReference>
<feature type="region of interest" description="Disordered" evidence="10">
    <location>
        <begin position="1001"/>
        <end position="1031"/>
    </location>
</feature>
<feature type="compositionally biased region" description="Basic and acidic residues" evidence="10">
    <location>
        <begin position="168"/>
        <end position="178"/>
    </location>
</feature>
<keyword evidence="3 9" id="KW-0378">Hydrolase</keyword>
<feature type="domain" description="AAA+ ATPase" evidence="11">
    <location>
        <begin position="261"/>
        <end position="418"/>
    </location>
</feature>
<comment type="cofactor">
    <cofactor evidence="9">
        <name>Mg(2+)</name>
        <dbReference type="ChEBI" id="CHEBI:18420"/>
    </cofactor>
</comment>
<feature type="compositionally biased region" description="Low complexity" evidence="10">
    <location>
        <begin position="13"/>
        <end position="22"/>
    </location>
</feature>
<dbReference type="Proteomes" id="UP000243876">
    <property type="component" value="Unassembled WGS sequence"/>
</dbReference>
<feature type="compositionally biased region" description="Acidic residues" evidence="10">
    <location>
        <begin position="85"/>
        <end position="95"/>
    </location>
</feature>
<dbReference type="EMBL" id="CENE01000023">
    <property type="protein sequence ID" value="CEQ42261.1"/>
    <property type="molecule type" value="Genomic_DNA"/>
</dbReference>
<evidence type="ECO:0000256" key="3">
    <source>
        <dbReference type="ARBA" id="ARBA00022801"/>
    </source>
</evidence>
<evidence type="ECO:0000256" key="10">
    <source>
        <dbReference type="SAM" id="MobiDB-lite"/>
    </source>
</evidence>
<organism evidence="12 13">
    <name type="scientific">Sporidiobolus salmonicolor</name>
    <name type="common">Yeast-like fungus</name>
    <name type="synonym">Sporobolomyces salmonicolor</name>
    <dbReference type="NCBI Taxonomy" id="5005"/>
    <lineage>
        <taxon>Eukaryota</taxon>
        <taxon>Fungi</taxon>
        <taxon>Dikarya</taxon>
        <taxon>Basidiomycota</taxon>
        <taxon>Pucciniomycotina</taxon>
        <taxon>Microbotryomycetes</taxon>
        <taxon>Sporidiobolales</taxon>
        <taxon>Sporidiobolaceae</taxon>
        <taxon>Sporobolomyces</taxon>
    </lineage>
</organism>
<dbReference type="OrthoDB" id="432234at2759"/>
<keyword evidence="7 9" id="KW-0234">DNA repair</keyword>
<evidence type="ECO:0000313" key="12">
    <source>
        <dbReference type="EMBL" id="CEQ42261.1"/>
    </source>
</evidence>
<evidence type="ECO:0000256" key="2">
    <source>
        <dbReference type="ARBA" id="ARBA00022763"/>
    </source>
</evidence>
<dbReference type="GO" id="GO:0006310">
    <property type="term" value="P:DNA recombination"/>
    <property type="evidence" value="ECO:0007669"/>
    <property type="project" value="UniProtKB-KW"/>
</dbReference>
<dbReference type="PANTHER" id="PTHR47642:SF5">
    <property type="entry name" value="ATP-DEPENDENT DNA HELICASE"/>
    <property type="match status" value="1"/>
</dbReference>
<evidence type="ECO:0000256" key="8">
    <source>
        <dbReference type="ARBA" id="ARBA00023235"/>
    </source>
</evidence>
<dbReference type="Pfam" id="PF05970">
    <property type="entry name" value="PIF1"/>
    <property type="match status" value="1"/>
</dbReference>
<dbReference type="EC" id="5.6.2.3" evidence="9"/>
<dbReference type="InterPro" id="IPR051055">
    <property type="entry name" value="PIF1_helicase"/>
</dbReference>
<name>A0A0D6ER68_SPOSA</name>
<keyword evidence="4 9" id="KW-0347">Helicase</keyword>
<feature type="compositionally biased region" description="Pro residues" evidence="10">
    <location>
        <begin position="134"/>
        <end position="145"/>
    </location>
</feature>
<dbReference type="PANTHER" id="PTHR47642">
    <property type="entry name" value="ATP-DEPENDENT DNA HELICASE"/>
    <property type="match status" value="1"/>
</dbReference>
<evidence type="ECO:0000256" key="5">
    <source>
        <dbReference type="ARBA" id="ARBA00022840"/>
    </source>
</evidence>
<evidence type="ECO:0000313" key="13">
    <source>
        <dbReference type="Proteomes" id="UP000243876"/>
    </source>
</evidence>
<dbReference type="CDD" id="cd18037">
    <property type="entry name" value="DEXSc_Pif1_like"/>
    <property type="match status" value="1"/>
</dbReference>
<dbReference type="InterPro" id="IPR049163">
    <property type="entry name" value="Pif1-like_2B_dom"/>
</dbReference>
<keyword evidence="9" id="KW-0233">DNA recombination</keyword>
<gene>
    <name evidence="12" type="primary">SPOSA6832_04063</name>
</gene>
<evidence type="ECO:0000256" key="6">
    <source>
        <dbReference type="ARBA" id="ARBA00023125"/>
    </source>
</evidence>
<dbReference type="GO" id="GO:0000723">
    <property type="term" value="P:telomere maintenance"/>
    <property type="evidence" value="ECO:0007669"/>
    <property type="project" value="InterPro"/>
</dbReference>
<evidence type="ECO:0000259" key="11">
    <source>
        <dbReference type="SMART" id="SM00382"/>
    </source>
</evidence>
<keyword evidence="2 9" id="KW-0227">DNA damage</keyword>